<keyword evidence="2" id="KW-0378">Hydrolase</keyword>
<keyword evidence="3" id="KW-1185">Reference proteome</keyword>
<dbReference type="PANTHER" id="PTHR43194">
    <property type="entry name" value="HYDROLASE ALPHA/BETA FOLD FAMILY"/>
    <property type="match status" value="1"/>
</dbReference>
<gene>
    <name evidence="2" type="ORF">GCM10023320_27170</name>
</gene>
<dbReference type="PANTHER" id="PTHR43194:SF5">
    <property type="entry name" value="PIMELOYL-[ACYL-CARRIER PROTEIN] METHYL ESTER ESTERASE"/>
    <property type="match status" value="1"/>
</dbReference>
<dbReference type="Proteomes" id="UP001500804">
    <property type="component" value="Unassembled WGS sequence"/>
</dbReference>
<name>A0ABP9NHD8_9PSEU</name>
<dbReference type="InterPro" id="IPR050228">
    <property type="entry name" value="Carboxylesterase_BioH"/>
</dbReference>
<evidence type="ECO:0000313" key="3">
    <source>
        <dbReference type="Proteomes" id="UP001500804"/>
    </source>
</evidence>
<dbReference type="PRINTS" id="PR00111">
    <property type="entry name" value="ABHYDROLASE"/>
</dbReference>
<organism evidence="2 3">
    <name type="scientific">Pseudonocardia adelaidensis</name>
    <dbReference type="NCBI Taxonomy" id="648754"/>
    <lineage>
        <taxon>Bacteria</taxon>
        <taxon>Bacillati</taxon>
        <taxon>Actinomycetota</taxon>
        <taxon>Actinomycetes</taxon>
        <taxon>Pseudonocardiales</taxon>
        <taxon>Pseudonocardiaceae</taxon>
        <taxon>Pseudonocardia</taxon>
    </lineage>
</organism>
<dbReference type="GO" id="GO:0016787">
    <property type="term" value="F:hydrolase activity"/>
    <property type="evidence" value="ECO:0007669"/>
    <property type="project" value="UniProtKB-KW"/>
</dbReference>
<dbReference type="Gene3D" id="3.40.50.1820">
    <property type="entry name" value="alpha/beta hydrolase"/>
    <property type="match status" value="1"/>
</dbReference>
<dbReference type="InterPro" id="IPR000073">
    <property type="entry name" value="AB_hydrolase_1"/>
</dbReference>
<evidence type="ECO:0000313" key="2">
    <source>
        <dbReference type="EMBL" id="GAA5120218.1"/>
    </source>
</evidence>
<evidence type="ECO:0000259" key="1">
    <source>
        <dbReference type="Pfam" id="PF12697"/>
    </source>
</evidence>
<dbReference type="EMBL" id="BAABJO010000008">
    <property type="protein sequence ID" value="GAA5120218.1"/>
    <property type="molecule type" value="Genomic_DNA"/>
</dbReference>
<feature type="domain" description="AB hydrolase-1" evidence="1">
    <location>
        <begin position="39"/>
        <end position="276"/>
    </location>
</feature>
<dbReference type="Pfam" id="PF12697">
    <property type="entry name" value="Abhydrolase_6"/>
    <property type="match status" value="1"/>
</dbReference>
<accession>A0ABP9NHD8</accession>
<comment type="caution">
    <text evidence="2">The sequence shown here is derived from an EMBL/GenBank/DDBJ whole genome shotgun (WGS) entry which is preliminary data.</text>
</comment>
<sequence>MATDPEDNVMRRWDLPHTHRSAIGQVRWNRLGDPGAPPVVLLHGTPFSSYVWRGVARALARRHRVYVWDMPGYGASEMFEGQDVSLAAEAGVFVELLGEWGLTDPVVIAHDSGGAIALGAHLVNGARYRKLALVDAVSLPPWGSDFSALVGEHADVFARLPPAAHEALLREYVASASSVGLHPATLEALVAPWTGHGGLAAFYRQLAARRGDRSYTDAMQDRYTTIDIPVTVCWGEDDTWVPVERGRALAALIPGAPLHVIPDAGHLVPEDQPAELTGVLLGFLHDLA</sequence>
<dbReference type="SUPFAM" id="SSF53474">
    <property type="entry name" value="alpha/beta-Hydrolases"/>
    <property type="match status" value="1"/>
</dbReference>
<protein>
    <submittedName>
        <fullName evidence="2">Alpha/beta hydrolase</fullName>
    </submittedName>
</protein>
<reference evidence="3" key="1">
    <citation type="journal article" date="2019" name="Int. J. Syst. Evol. Microbiol.">
        <title>The Global Catalogue of Microorganisms (GCM) 10K type strain sequencing project: providing services to taxonomists for standard genome sequencing and annotation.</title>
        <authorList>
            <consortium name="The Broad Institute Genomics Platform"/>
            <consortium name="The Broad Institute Genome Sequencing Center for Infectious Disease"/>
            <person name="Wu L."/>
            <person name="Ma J."/>
        </authorList>
    </citation>
    <scope>NUCLEOTIDE SEQUENCE [LARGE SCALE GENOMIC DNA]</scope>
    <source>
        <strain evidence="3">JCM 18302</strain>
    </source>
</reference>
<proteinExistence type="predicted"/>
<dbReference type="InterPro" id="IPR029058">
    <property type="entry name" value="AB_hydrolase_fold"/>
</dbReference>